<proteinExistence type="predicted"/>
<feature type="compositionally biased region" description="Basic and acidic residues" evidence="5">
    <location>
        <begin position="651"/>
        <end position="662"/>
    </location>
</feature>
<dbReference type="PROSITE" id="PS50023">
    <property type="entry name" value="LIM_DOMAIN_2"/>
    <property type="match status" value="1"/>
</dbReference>
<dbReference type="PROSITE" id="PS00478">
    <property type="entry name" value="LIM_DOMAIN_1"/>
    <property type="match status" value="1"/>
</dbReference>
<feature type="region of interest" description="Disordered" evidence="5">
    <location>
        <begin position="144"/>
        <end position="172"/>
    </location>
</feature>
<organism evidence="7 8">
    <name type="scientific">Tilletiaria anomala (strain ATCC 24038 / CBS 436.72 / UBC 951)</name>
    <dbReference type="NCBI Taxonomy" id="1037660"/>
    <lineage>
        <taxon>Eukaryota</taxon>
        <taxon>Fungi</taxon>
        <taxon>Dikarya</taxon>
        <taxon>Basidiomycota</taxon>
        <taxon>Ustilaginomycotina</taxon>
        <taxon>Exobasidiomycetes</taxon>
        <taxon>Georgefischeriales</taxon>
        <taxon>Tilletiariaceae</taxon>
        <taxon>Tilletiaria</taxon>
    </lineage>
</organism>
<comment type="caution">
    <text evidence="7">The sequence shown here is derived from an EMBL/GenBank/DDBJ whole genome shotgun (WGS) entry which is preliminary data.</text>
</comment>
<feature type="domain" description="LIM zinc-binding" evidence="6">
    <location>
        <begin position="810"/>
        <end position="873"/>
    </location>
</feature>
<evidence type="ECO:0000313" key="8">
    <source>
        <dbReference type="Proteomes" id="UP000027361"/>
    </source>
</evidence>
<dbReference type="Proteomes" id="UP000027361">
    <property type="component" value="Unassembled WGS sequence"/>
</dbReference>
<dbReference type="PANTHER" id="PTHR24214">
    <property type="entry name" value="PDZ AND LIM DOMAIN PROTEIN ZASP"/>
    <property type="match status" value="1"/>
</dbReference>
<dbReference type="GO" id="GO:0030695">
    <property type="term" value="F:GTPase regulator activity"/>
    <property type="evidence" value="ECO:0007669"/>
    <property type="project" value="UniProtKB-ARBA"/>
</dbReference>
<feature type="compositionally biased region" description="Low complexity" evidence="5">
    <location>
        <begin position="568"/>
        <end position="590"/>
    </location>
</feature>
<feature type="compositionally biased region" description="Polar residues" evidence="5">
    <location>
        <begin position="27"/>
        <end position="44"/>
    </location>
</feature>
<keyword evidence="2 4" id="KW-0862">Zinc</keyword>
<dbReference type="RefSeq" id="XP_013246361.1">
    <property type="nucleotide sequence ID" value="XM_013390907.1"/>
</dbReference>
<dbReference type="GO" id="GO:0003779">
    <property type="term" value="F:actin binding"/>
    <property type="evidence" value="ECO:0007669"/>
    <property type="project" value="TreeGrafter"/>
</dbReference>
<dbReference type="SUPFAM" id="SSF57716">
    <property type="entry name" value="Glucocorticoid receptor-like (DNA-binding domain)"/>
    <property type="match status" value="2"/>
</dbReference>
<dbReference type="InterPro" id="IPR001781">
    <property type="entry name" value="Znf_LIM"/>
</dbReference>
<dbReference type="OMA" id="AKRCCIC"/>
<dbReference type="GO" id="GO:0001725">
    <property type="term" value="C:stress fiber"/>
    <property type="evidence" value="ECO:0007669"/>
    <property type="project" value="TreeGrafter"/>
</dbReference>
<evidence type="ECO:0000313" key="7">
    <source>
        <dbReference type="EMBL" id="KDN53593.1"/>
    </source>
</evidence>
<feature type="compositionally biased region" description="Basic and acidic residues" evidence="5">
    <location>
        <begin position="225"/>
        <end position="234"/>
    </location>
</feature>
<evidence type="ECO:0000256" key="5">
    <source>
        <dbReference type="SAM" id="MobiDB-lite"/>
    </source>
</evidence>
<evidence type="ECO:0000256" key="4">
    <source>
        <dbReference type="PROSITE-ProRule" id="PRU00125"/>
    </source>
</evidence>
<keyword evidence="8" id="KW-1185">Reference proteome</keyword>
<accession>A0A066WLW9</accession>
<dbReference type="SMART" id="SM00132">
    <property type="entry name" value="LIM"/>
    <property type="match status" value="2"/>
</dbReference>
<dbReference type="InterPro" id="IPR050604">
    <property type="entry name" value="PDZ-LIM_domain"/>
</dbReference>
<dbReference type="GO" id="GO:0030036">
    <property type="term" value="P:actin cytoskeleton organization"/>
    <property type="evidence" value="ECO:0007669"/>
    <property type="project" value="TreeGrafter"/>
</dbReference>
<sequence length="963" mass="107493">MYGHESGSIAAYQSYDRYGGGQRGGYTQNTSSGGKQDHLYSQQKPARGQYYPEQTQGYSQQQGYSSFYSKAGAQNGYSLTAEGASQSSYFQDSNTSPYSTPYLDDAPVGAGGGAGQDAACNMAGFGARKFAEQQRKIEEYRLQKQREAEEDERRRQEWNWQQRREVEEAERRRLAEQNQYKENERRRRTEEDFRLVQQQQEVQRRQQLQQQQLCEEEMKRQQYERQAREREAARHQQQQQQADWSRYVVQDSKGSAAVPLALSAPASAKASSRVSEYCQLVDETYQQHVRDGHASRAANEADTARYTQYTVTDHQYHRDTYKPGQNPQLEGNASPGPAAQARRSVSRATMYVEAEDLPKAKCADCGLQISFEDLGTHHCASIVERSNSAMSCSSSVYSGSQKASSLNPLSLKIRRPGFVDIRNVPQTAHSMDSEAKSPFLDRYDSVFAGKNKGPNSPAFLSNLLDNDPYRNMPKSAPPTTKSFDEAAAQRDEEVRIREERKKQIAAQREAKKRGGAGATADVIIAAMLFEDAASAKSRQVLKDEVPASAKSKDWERQRQKERAKGSRAAELQRQESSSASSVSSAQSSLLGAVNQTGNSKRARAGSFDTSGGQSSVMTPSSSYEHFGQGAHDSPASKSSRKTPGRTVSPIMERRLSQEGASHDDEDITGSANVDSSRKHLSPRKKSDVDIAGIETLMRDLEGPTSPMPARRGTEPDLVSHAKQASNLQLESHPVKSSRSHTTPTPELSRPATFKKSNADIGPKGGREWSCSKSKRRCCICSCSLSSSKTPFVERDGQFFCARDYARRYLPRCRKCGEPVESNAVKSSDGALRGIFHRACFTCFHCDMKFEDGTFYVYENSPYCCEHYHLRNGTLCEGCGEGIEGLCKQTEGGERYHTHCLTCQFVGMSEADKGEFCQEPLDDFYVINGRRLCDWHAERTQAHMKKAGHTVNARKRRTMICDLK</sequence>
<protein>
    <recommendedName>
        <fullName evidence="6">LIM zinc-binding domain-containing protein</fullName>
    </recommendedName>
</protein>
<evidence type="ECO:0000256" key="1">
    <source>
        <dbReference type="ARBA" id="ARBA00022723"/>
    </source>
</evidence>
<feature type="region of interest" description="Disordered" evidence="5">
    <location>
        <begin position="15"/>
        <end position="58"/>
    </location>
</feature>
<feature type="region of interest" description="Disordered" evidence="5">
    <location>
        <begin position="463"/>
        <end position="494"/>
    </location>
</feature>
<keyword evidence="1 4" id="KW-0479">Metal-binding</keyword>
<dbReference type="GO" id="GO:0046872">
    <property type="term" value="F:metal ion binding"/>
    <property type="evidence" value="ECO:0007669"/>
    <property type="project" value="UniProtKB-KW"/>
</dbReference>
<dbReference type="OrthoDB" id="1112565at2759"/>
<feature type="compositionally biased region" description="Basic and acidic residues" evidence="5">
    <location>
        <begin position="482"/>
        <end position="494"/>
    </location>
</feature>
<gene>
    <name evidence="7" type="ORF">K437DRAFT_3038</name>
</gene>
<feature type="region of interest" description="Disordered" evidence="5">
    <location>
        <begin position="225"/>
        <end position="244"/>
    </location>
</feature>
<reference evidence="7 8" key="1">
    <citation type="submission" date="2014-05" db="EMBL/GenBank/DDBJ databases">
        <title>Draft genome sequence of a rare smut relative, Tilletiaria anomala UBC 951.</title>
        <authorList>
            <consortium name="DOE Joint Genome Institute"/>
            <person name="Toome M."/>
            <person name="Kuo A."/>
            <person name="Henrissat B."/>
            <person name="Lipzen A."/>
            <person name="Tritt A."/>
            <person name="Yoshinaga Y."/>
            <person name="Zane M."/>
            <person name="Barry K."/>
            <person name="Grigoriev I.V."/>
            <person name="Spatafora J.W."/>
            <person name="Aimea M.C."/>
        </authorList>
    </citation>
    <scope>NUCLEOTIDE SEQUENCE [LARGE SCALE GENOMIC DNA]</scope>
    <source>
        <strain evidence="7 8">UBC 951</strain>
    </source>
</reference>
<dbReference type="GeneID" id="25267356"/>
<feature type="region of interest" description="Disordered" evidence="5">
    <location>
        <begin position="536"/>
        <end position="759"/>
    </location>
</feature>
<dbReference type="Pfam" id="PF00412">
    <property type="entry name" value="LIM"/>
    <property type="match status" value="1"/>
</dbReference>
<dbReference type="CDD" id="cd08368">
    <property type="entry name" value="LIM"/>
    <property type="match status" value="1"/>
</dbReference>
<feature type="region of interest" description="Disordered" evidence="5">
    <location>
        <begin position="317"/>
        <end position="345"/>
    </location>
</feature>
<dbReference type="Gene3D" id="2.10.110.10">
    <property type="entry name" value="Cysteine Rich Protein"/>
    <property type="match status" value="2"/>
</dbReference>
<evidence type="ECO:0000256" key="2">
    <source>
        <dbReference type="ARBA" id="ARBA00022833"/>
    </source>
</evidence>
<dbReference type="InParanoid" id="A0A066WLW9"/>
<evidence type="ECO:0000259" key="6">
    <source>
        <dbReference type="PROSITE" id="PS50023"/>
    </source>
</evidence>
<dbReference type="AlphaFoldDB" id="A0A066WLW9"/>
<name>A0A066WLW9_TILAU</name>
<dbReference type="GO" id="GO:0031941">
    <property type="term" value="C:filamentous actin"/>
    <property type="evidence" value="ECO:0007669"/>
    <property type="project" value="TreeGrafter"/>
</dbReference>
<feature type="compositionally biased region" description="Polar residues" evidence="5">
    <location>
        <begin position="607"/>
        <end position="623"/>
    </location>
</feature>
<dbReference type="HOGENOM" id="CLU_307211_0_0_1"/>
<keyword evidence="3 4" id="KW-0440">LIM domain</keyword>
<feature type="compositionally biased region" description="Basic and acidic residues" evidence="5">
    <location>
        <begin position="540"/>
        <end position="564"/>
    </location>
</feature>
<dbReference type="EMBL" id="JMSN01000001">
    <property type="protein sequence ID" value="KDN53593.1"/>
    <property type="molecule type" value="Genomic_DNA"/>
</dbReference>
<dbReference type="PANTHER" id="PTHR24214:SF38">
    <property type="entry name" value="PDZ AND LIM DOMAIN PROTEIN ZASP-RELATED"/>
    <property type="match status" value="1"/>
</dbReference>
<feature type="compositionally biased region" description="Polar residues" evidence="5">
    <location>
        <begin position="722"/>
        <end position="745"/>
    </location>
</feature>
<evidence type="ECO:0000256" key="3">
    <source>
        <dbReference type="ARBA" id="ARBA00023038"/>
    </source>
</evidence>
<dbReference type="GO" id="GO:0051371">
    <property type="term" value="F:muscle alpha-actinin binding"/>
    <property type="evidence" value="ECO:0007669"/>
    <property type="project" value="TreeGrafter"/>
</dbReference>
<dbReference type="STRING" id="1037660.A0A066WLW9"/>